<evidence type="ECO:0000256" key="5">
    <source>
        <dbReference type="ARBA" id="ARBA00034531"/>
    </source>
</evidence>
<proteinExistence type="predicted"/>
<keyword evidence="4" id="KW-0067">ATP-binding</keyword>
<keyword evidence="3" id="KW-0547">Nucleotide-binding</keyword>
<dbReference type="eggNOG" id="COG2184">
    <property type="taxonomic scope" value="Bacteria"/>
</dbReference>
<dbReference type="InterPro" id="IPR003812">
    <property type="entry name" value="Fido"/>
</dbReference>
<dbReference type="AlphaFoldDB" id="A0A087E206"/>
<protein>
    <recommendedName>
        <fullName evidence="5">protein adenylyltransferase</fullName>
        <ecNumber evidence="5">2.7.7.108</ecNumber>
    </recommendedName>
</protein>
<evidence type="ECO:0000259" key="9">
    <source>
        <dbReference type="PROSITE" id="PS51459"/>
    </source>
</evidence>
<name>A0A087E206_9BIFI</name>
<keyword evidence="11" id="KW-1185">Reference proteome</keyword>
<dbReference type="RefSeq" id="WP_024464554.1">
    <property type="nucleotide sequence ID" value="NZ_CP062939.1"/>
</dbReference>
<dbReference type="GO" id="GO:0070733">
    <property type="term" value="F:AMPylase activity"/>
    <property type="evidence" value="ECO:0007669"/>
    <property type="project" value="UniProtKB-EC"/>
</dbReference>
<organism evidence="10 11">
    <name type="scientific">Bifidobacterium subtile</name>
    <dbReference type="NCBI Taxonomy" id="77635"/>
    <lineage>
        <taxon>Bacteria</taxon>
        <taxon>Bacillati</taxon>
        <taxon>Actinomycetota</taxon>
        <taxon>Actinomycetes</taxon>
        <taxon>Bifidobacteriales</taxon>
        <taxon>Bifidobacteriaceae</taxon>
        <taxon>Bifidobacterium</taxon>
    </lineage>
</organism>
<keyword evidence="2 10" id="KW-0548">Nucleotidyltransferase</keyword>
<evidence type="ECO:0000256" key="3">
    <source>
        <dbReference type="ARBA" id="ARBA00022741"/>
    </source>
</evidence>
<evidence type="ECO:0000256" key="7">
    <source>
        <dbReference type="ARBA" id="ARBA00048696"/>
    </source>
</evidence>
<evidence type="ECO:0000256" key="2">
    <source>
        <dbReference type="ARBA" id="ARBA00022695"/>
    </source>
</evidence>
<dbReference type="Proteomes" id="UP000029055">
    <property type="component" value="Unassembled WGS sequence"/>
</dbReference>
<feature type="domain" description="Fido" evidence="9">
    <location>
        <begin position="56"/>
        <end position="199"/>
    </location>
</feature>
<dbReference type="InterPro" id="IPR036597">
    <property type="entry name" value="Fido-like_dom_sf"/>
</dbReference>
<comment type="catalytic activity">
    <reaction evidence="6">
        <text>L-threonyl-[protein] + ATP = 3-O-(5'-adenylyl)-L-threonyl-[protein] + diphosphate</text>
        <dbReference type="Rhea" id="RHEA:54292"/>
        <dbReference type="Rhea" id="RHEA-COMP:11060"/>
        <dbReference type="Rhea" id="RHEA-COMP:13847"/>
        <dbReference type="ChEBI" id="CHEBI:30013"/>
        <dbReference type="ChEBI" id="CHEBI:30616"/>
        <dbReference type="ChEBI" id="CHEBI:33019"/>
        <dbReference type="ChEBI" id="CHEBI:138113"/>
        <dbReference type="EC" id="2.7.7.108"/>
    </reaction>
</comment>
<dbReference type="PROSITE" id="PS51459">
    <property type="entry name" value="FIDO"/>
    <property type="match status" value="1"/>
</dbReference>
<sequence>MTDFLDEPFDPYLIPGTRVLKNLLGTQDRQVLSDFESEMSALAVARIRRDLPRAEGTVAQLQRIHRILFRRVYPWAGEIRTINMSKGGGQPFHYVERMDMGIAYCESTLRVDNLFKGMTRDQLIERLSVNYDNFNTLHPFREGNGRTQRLFWELVLYDAGWHFDWGLVNRQINDMASIAAAENLDYSKLESMFYTIVRPLDEPLLAGPDLRMLSDDEYRTQSNVGRTLNAEEYQRLDRKYSLEPAGTDKTLKQAPTKQVQQNAEMRLSDSMKSGLKRRGRSSRQ</sequence>
<evidence type="ECO:0000313" key="11">
    <source>
        <dbReference type="Proteomes" id="UP000029055"/>
    </source>
</evidence>
<feature type="compositionally biased region" description="Polar residues" evidence="8">
    <location>
        <begin position="253"/>
        <end position="263"/>
    </location>
</feature>
<dbReference type="EMBL" id="JGZR01000009">
    <property type="protein sequence ID" value="KFJ01807.1"/>
    <property type="molecule type" value="Genomic_DNA"/>
</dbReference>
<keyword evidence="1 10" id="KW-0808">Transferase</keyword>
<comment type="catalytic activity">
    <reaction evidence="7">
        <text>L-tyrosyl-[protein] + ATP = O-(5'-adenylyl)-L-tyrosyl-[protein] + diphosphate</text>
        <dbReference type="Rhea" id="RHEA:54288"/>
        <dbReference type="Rhea" id="RHEA-COMP:10136"/>
        <dbReference type="Rhea" id="RHEA-COMP:13846"/>
        <dbReference type="ChEBI" id="CHEBI:30616"/>
        <dbReference type="ChEBI" id="CHEBI:33019"/>
        <dbReference type="ChEBI" id="CHEBI:46858"/>
        <dbReference type="ChEBI" id="CHEBI:83624"/>
        <dbReference type="EC" id="2.7.7.108"/>
    </reaction>
</comment>
<evidence type="ECO:0000256" key="4">
    <source>
        <dbReference type="ARBA" id="ARBA00022840"/>
    </source>
</evidence>
<feature type="compositionally biased region" description="Basic residues" evidence="8">
    <location>
        <begin position="274"/>
        <end position="284"/>
    </location>
</feature>
<evidence type="ECO:0000256" key="1">
    <source>
        <dbReference type="ARBA" id="ARBA00022679"/>
    </source>
</evidence>
<evidence type="ECO:0000256" key="6">
    <source>
        <dbReference type="ARBA" id="ARBA00047939"/>
    </source>
</evidence>
<dbReference type="Gene3D" id="1.10.3290.10">
    <property type="entry name" value="Fido-like domain"/>
    <property type="match status" value="1"/>
</dbReference>
<evidence type="ECO:0000313" key="10">
    <source>
        <dbReference type="EMBL" id="KFJ01807.1"/>
    </source>
</evidence>
<feature type="region of interest" description="Disordered" evidence="8">
    <location>
        <begin position="242"/>
        <end position="284"/>
    </location>
</feature>
<dbReference type="STRING" id="77635.BISU_1821"/>
<dbReference type="EC" id="2.7.7.108" evidence="5"/>
<reference evidence="10 11" key="1">
    <citation type="submission" date="2014-03" db="EMBL/GenBank/DDBJ databases">
        <title>Genomics of Bifidobacteria.</title>
        <authorList>
            <person name="Ventura M."/>
            <person name="Milani C."/>
            <person name="Lugli G.A."/>
        </authorList>
    </citation>
    <scope>NUCLEOTIDE SEQUENCE [LARGE SCALE GENOMIC DNA]</scope>
    <source>
        <strain evidence="10 11">LMG 11597</strain>
    </source>
</reference>
<comment type="caution">
    <text evidence="10">The sequence shown here is derived from an EMBL/GenBank/DDBJ whole genome shotgun (WGS) entry which is preliminary data.</text>
</comment>
<accession>A0A087E206</accession>
<dbReference type="PANTHER" id="PTHR39560:SF1">
    <property type="entry name" value="PROTEIN ADENYLYLTRANSFERASE FIC-RELATED"/>
    <property type="match status" value="1"/>
</dbReference>
<dbReference type="Pfam" id="PF02661">
    <property type="entry name" value="Fic"/>
    <property type="match status" value="1"/>
</dbReference>
<dbReference type="GO" id="GO:0051302">
    <property type="term" value="P:regulation of cell division"/>
    <property type="evidence" value="ECO:0007669"/>
    <property type="project" value="TreeGrafter"/>
</dbReference>
<evidence type="ECO:0000256" key="8">
    <source>
        <dbReference type="SAM" id="MobiDB-lite"/>
    </source>
</evidence>
<dbReference type="SUPFAM" id="SSF140931">
    <property type="entry name" value="Fic-like"/>
    <property type="match status" value="1"/>
</dbReference>
<dbReference type="PANTHER" id="PTHR39560">
    <property type="entry name" value="PROTEIN ADENYLYLTRANSFERASE FIC-RELATED"/>
    <property type="match status" value="1"/>
</dbReference>
<gene>
    <name evidence="10" type="ORF">BISU_1821</name>
</gene>
<dbReference type="GO" id="GO:0005524">
    <property type="term" value="F:ATP binding"/>
    <property type="evidence" value="ECO:0007669"/>
    <property type="project" value="UniProtKB-KW"/>
</dbReference>